<dbReference type="GO" id="GO:0016491">
    <property type="term" value="F:oxidoreductase activity"/>
    <property type="evidence" value="ECO:0007669"/>
    <property type="project" value="UniProtKB-KW"/>
</dbReference>
<protein>
    <submittedName>
        <fullName evidence="3">Short-subunit dehydrogenase</fullName>
    </submittedName>
</protein>
<accession>A0A7W4TLC2</accession>
<comment type="similarity">
    <text evidence="1">Belongs to the short-chain dehydrogenases/reductases (SDR) family.</text>
</comment>
<name>A0A7W4TLC2_KINRA</name>
<evidence type="ECO:0000313" key="4">
    <source>
        <dbReference type="Proteomes" id="UP000533269"/>
    </source>
</evidence>
<dbReference type="InterPro" id="IPR020904">
    <property type="entry name" value="Sc_DH/Rdtase_CS"/>
</dbReference>
<dbReference type="Proteomes" id="UP000533269">
    <property type="component" value="Unassembled WGS sequence"/>
</dbReference>
<sequence length="268" mass="27373">MPDTTARPFAVVTGASTGIGRELAAQFAAGGYDVLVAAEDDRIHDVPAALSAVSPDARAEAVQVDLAVPGGVERLWAAATAGGRVVDAVALHAGVGVGGEFTTTPLADEERMIALNVVSVVHLAKLAATDMAARGEGRLLFTSSLAARVPAPYQAVYGATKAFVQSLAQSLRQELEQRGVVVTAFLPGPTDTEFFDRAGMQDTAMAQTSAKDDPVTVAEQAFAAFRKGRDHVVTGSLGTKVQGAVANVLPNAPLAKGQGKLAAPGSGE</sequence>
<dbReference type="RefSeq" id="WP_183390796.1">
    <property type="nucleotide sequence ID" value="NZ_JACHVY010000001.1"/>
</dbReference>
<dbReference type="PROSITE" id="PS00061">
    <property type="entry name" value="ADH_SHORT"/>
    <property type="match status" value="1"/>
</dbReference>
<gene>
    <name evidence="3" type="ORF">FHR75_001385</name>
</gene>
<dbReference type="PANTHER" id="PTHR44196:SF2">
    <property type="entry name" value="SHORT-CHAIN DEHYDROGENASE-RELATED"/>
    <property type="match status" value="1"/>
</dbReference>
<keyword evidence="2" id="KW-0560">Oxidoreductase</keyword>
<evidence type="ECO:0000256" key="2">
    <source>
        <dbReference type="ARBA" id="ARBA00023002"/>
    </source>
</evidence>
<organism evidence="3 4">
    <name type="scientific">Kineococcus radiotolerans</name>
    <dbReference type="NCBI Taxonomy" id="131568"/>
    <lineage>
        <taxon>Bacteria</taxon>
        <taxon>Bacillati</taxon>
        <taxon>Actinomycetota</taxon>
        <taxon>Actinomycetes</taxon>
        <taxon>Kineosporiales</taxon>
        <taxon>Kineosporiaceae</taxon>
        <taxon>Kineococcus</taxon>
    </lineage>
</organism>
<dbReference type="Gene3D" id="3.40.50.720">
    <property type="entry name" value="NAD(P)-binding Rossmann-like Domain"/>
    <property type="match status" value="1"/>
</dbReference>
<dbReference type="EMBL" id="JACHVY010000001">
    <property type="protein sequence ID" value="MBB2900597.1"/>
    <property type="molecule type" value="Genomic_DNA"/>
</dbReference>
<dbReference type="SUPFAM" id="SSF51735">
    <property type="entry name" value="NAD(P)-binding Rossmann-fold domains"/>
    <property type="match status" value="1"/>
</dbReference>
<dbReference type="PRINTS" id="PR00081">
    <property type="entry name" value="GDHRDH"/>
</dbReference>
<evidence type="ECO:0000313" key="3">
    <source>
        <dbReference type="EMBL" id="MBB2900597.1"/>
    </source>
</evidence>
<comment type="caution">
    <text evidence="3">The sequence shown here is derived from an EMBL/GenBank/DDBJ whole genome shotgun (WGS) entry which is preliminary data.</text>
</comment>
<evidence type="ECO:0000256" key="1">
    <source>
        <dbReference type="ARBA" id="ARBA00006484"/>
    </source>
</evidence>
<reference evidence="3 4" key="2">
    <citation type="submission" date="2020-08" db="EMBL/GenBank/DDBJ databases">
        <authorList>
            <person name="Partida-Martinez L."/>
            <person name="Huntemann M."/>
            <person name="Clum A."/>
            <person name="Wang J."/>
            <person name="Palaniappan K."/>
            <person name="Ritter S."/>
            <person name="Chen I.-M."/>
            <person name="Stamatis D."/>
            <person name="Reddy T."/>
            <person name="O'Malley R."/>
            <person name="Daum C."/>
            <person name="Shapiro N."/>
            <person name="Ivanova N."/>
            <person name="Kyrpides N."/>
            <person name="Woyke T."/>
        </authorList>
    </citation>
    <scope>NUCLEOTIDE SEQUENCE [LARGE SCALE GENOMIC DNA]</scope>
    <source>
        <strain evidence="3 4">AS2.23</strain>
    </source>
</reference>
<reference evidence="3 4" key="1">
    <citation type="submission" date="2020-08" db="EMBL/GenBank/DDBJ databases">
        <title>The Agave Microbiome: Exploring the role of microbial communities in plant adaptations to desert environments.</title>
        <authorList>
            <person name="Partida-Martinez L.P."/>
        </authorList>
    </citation>
    <scope>NUCLEOTIDE SEQUENCE [LARGE SCALE GENOMIC DNA]</scope>
    <source>
        <strain evidence="3 4">AS2.23</strain>
    </source>
</reference>
<dbReference type="InterPro" id="IPR036291">
    <property type="entry name" value="NAD(P)-bd_dom_sf"/>
</dbReference>
<proteinExistence type="inferred from homology"/>
<dbReference type="Pfam" id="PF00106">
    <property type="entry name" value="adh_short"/>
    <property type="match status" value="1"/>
</dbReference>
<dbReference type="InterPro" id="IPR002347">
    <property type="entry name" value="SDR_fam"/>
</dbReference>
<dbReference type="GO" id="GO:0016020">
    <property type="term" value="C:membrane"/>
    <property type="evidence" value="ECO:0007669"/>
    <property type="project" value="TreeGrafter"/>
</dbReference>
<dbReference type="AlphaFoldDB" id="A0A7W4TLC2"/>
<dbReference type="PANTHER" id="PTHR44196">
    <property type="entry name" value="DEHYDROGENASE/REDUCTASE SDR FAMILY MEMBER 7B"/>
    <property type="match status" value="1"/>
</dbReference>